<gene>
    <name evidence="6" type="ORF">DFP98_1027</name>
</gene>
<comment type="caution">
    <text evidence="6">The sequence shown here is derived from an EMBL/GenBank/DDBJ whole genome shotgun (WGS) entry which is preliminary data.</text>
</comment>
<dbReference type="AlphaFoldDB" id="A0A3D9KM26"/>
<dbReference type="InterPro" id="IPR005471">
    <property type="entry name" value="Tscrpt_reg_IclR_N"/>
</dbReference>
<feature type="domain" description="HTH iclR-type" evidence="4">
    <location>
        <begin position="8"/>
        <end position="70"/>
    </location>
</feature>
<dbReference type="PANTHER" id="PTHR30136">
    <property type="entry name" value="HELIX-TURN-HELIX TRANSCRIPTIONAL REGULATOR, ICLR FAMILY"/>
    <property type="match status" value="1"/>
</dbReference>
<dbReference type="InterPro" id="IPR050707">
    <property type="entry name" value="HTH_MetabolicPath_Reg"/>
</dbReference>
<dbReference type="Proteomes" id="UP000256977">
    <property type="component" value="Unassembled WGS sequence"/>
</dbReference>
<dbReference type="PROSITE" id="PS51077">
    <property type="entry name" value="HTH_ICLR"/>
    <property type="match status" value="1"/>
</dbReference>
<dbReference type="InterPro" id="IPR029016">
    <property type="entry name" value="GAF-like_dom_sf"/>
</dbReference>
<dbReference type="Gene3D" id="3.30.450.40">
    <property type="match status" value="1"/>
</dbReference>
<dbReference type="GO" id="GO:0045892">
    <property type="term" value="P:negative regulation of DNA-templated transcription"/>
    <property type="evidence" value="ECO:0007669"/>
    <property type="project" value="TreeGrafter"/>
</dbReference>
<dbReference type="RefSeq" id="WP_246016383.1">
    <property type="nucleotide sequence ID" value="NZ_QRDZ01000002.1"/>
</dbReference>
<keyword evidence="1" id="KW-0805">Transcription regulation</keyword>
<dbReference type="Pfam" id="PF09339">
    <property type="entry name" value="HTH_IclR"/>
    <property type="match status" value="1"/>
</dbReference>
<feature type="domain" description="IclR-ED" evidence="5">
    <location>
        <begin position="71"/>
        <end position="254"/>
    </location>
</feature>
<dbReference type="InterPro" id="IPR036390">
    <property type="entry name" value="WH_DNA-bd_sf"/>
</dbReference>
<evidence type="ECO:0000259" key="4">
    <source>
        <dbReference type="PROSITE" id="PS51077"/>
    </source>
</evidence>
<reference evidence="6 7" key="1">
    <citation type="submission" date="2018-07" db="EMBL/GenBank/DDBJ databases">
        <title>Genomic Encyclopedia of Type Strains, Phase III (KMG-III): the genomes of soil and plant-associated and newly described type strains.</title>
        <authorList>
            <person name="Whitman W."/>
        </authorList>
    </citation>
    <scope>NUCLEOTIDE SEQUENCE [LARGE SCALE GENOMIC DNA]</scope>
    <source>
        <strain evidence="6 7">CECT 7287</strain>
    </source>
</reference>
<dbReference type="InterPro" id="IPR014757">
    <property type="entry name" value="Tscrpt_reg_IclR_C"/>
</dbReference>
<accession>A0A3D9KM26</accession>
<dbReference type="GO" id="GO:0003700">
    <property type="term" value="F:DNA-binding transcription factor activity"/>
    <property type="evidence" value="ECO:0007669"/>
    <property type="project" value="TreeGrafter"/>
</dbReference>
<protein>
    <submittedName>
        <fullName evidence="6">IclR family transcriptional regulator</fullName>
    </submittedName>
</protein>
<dbReference type="Pfam" id="PF01614">
    <property type="entry name" value="IclR_C"/>
    <property type="match status" value="1"/>
</dbReference>
<dbReference type="InterPro" id="IPR036388">
    <property type="entry name" value="WH-like_DNA-bd_sf"/>
</dbReference>
<dbReference type="SMART" id="SM00346">
    <property type="entry name" value="HTH_ICLR"/>
    <property type="match status" value="1"/>
</dbReference>
<keyword evidence="2" id="KW-0238">DNA-binding</keyword>
<evidence type="ECO:0000313" key="6">
    <source>
        <dbReference type="EMBL" id="RED87530.1"/>
    </source>
</evidence>
<proteinExistence type="predicted"/>
<evidence type="ECO:0000313" key="7">
    <source>
        <dbReference type="Proteomes" id="UP000256977"/>
    </source>
</evidence>
<evidence type="ECO:0000256" key="3">
    <source>
        <dbReference type="ARBA" id="ARBA00023163"/>
    </source>
</evidence>
<dbReference type="Gene3D" id="1.10.10.10">
    <property type="entry name" value="Winged helix-like DNA-binding domain superfamily/Winged helix DNA-binding domain"/>
    <property type="match status" value="1"/>
</dbReference>
<keyword evidence="7" id="KW-1185">Reference proteome</keyword>
<evidence type="ECO:0000256" key="1">
    <source>
        <dbReference type="ARBA" id="ARBA00023015"/>
    </source>
</evidence>
<name>A0A3D9KM26_9BACL</name>
<dbReference type="SUPFAM" id="SSF46785">
    <property type="entry name" value="Winged helix' DNA-binding domain"/>
    <property type="match status" value="1"/>
</dbReference>
<evidence type="ECO:0000259" key="5">
    <source>
        <dbReference type="PROSITE" id="PS51078"/>
    </source>
</evidence>
<dbReference type="SUPFAM" id="SSF55781">
    <property type="entry name" value="GAF domain-like"/>
    <property type="match status" value="1"/>
</dbReference>
<dbReference type="PROSITE" id="PS51078">
    <property type="entry name" value="ICLR_ED"/>
    <property type="match status" value="1"/>
</dbReference>
<dbReference type="GO" id="GO:0003677">
    <property type="term" value="F:DNA binding"/>
    <property type="evidence" value="ECO:0007669"/>
    <property type="project" value="UniProtKB-KW"/>
</dbReference>
<keyword evidence="3" id="KW-0804">Transcription</keyword>
<evidence type="ECO:0000256" key="2">
    <source>
        <dbReference type="ARBA" id="ARBA00023125"/>
    </source>
</evidence>
<dbReference type="PANTHER" id="PTHR30136:SF24">
    <property type="entry name" value="HTH-TYPE TRANSCRIPTIONAL REPRESSOR ALLR"/>
    <property type="match status" value="1"/>
</dbReference>
<sequence>MGQQTPKVKSADRVLDILELFTGEKDSYNLTEISKGLNMPPSSTYLILQNMLHRGYLETDRSGKQFRIGYKLFTIRSSYMRSSSLTGEFNLIAEKIIDDLNETVSLAIKVGHNLLYIGEKVSTQALRFNPNVGTTLPLHATASGKIMLADLSMDELRALYPQDELEKVTDKTISTFPDLIKELDKVRTQGFGYNMGETVDGVHCVGGPIYDADGRTVASVSISIPVVRITGEVWGKVHDWIKRSCEELSVKVYGHQN</sequence>
<dbReference type="EMBL" id="QRDZ01000002">
    <property type="protein sequence ID" value="RED87530.1"/>
    <property type="molecule type" value="Genomic_DNA"/>
</dbReference>
<organism evidence="6 7">
    <name type="scientific">Cohnella phaseoli</name>
    <dbReference type="NCBI Taxonomy" id="456490"/>
    <lineage>
        <taxon>Bacteria</taxon>
        <taxon>Bacillati</taxon>
        <taxon>Bacillota</taxon>
        <taxon>Bacilli</taxon>
        <taxon>Bacillales</taxon>
        <taxon>Paenibacillaceae</taxon>
        <taxon>Cohnella</taxon>
    </lineage>
</organism>